<evidence type="ECO:0000256" key="3">
    <source>
        <dbReference type="ARBA" id="ARBA00023136"/>
    </source>
</evidence>
<comment type="caution">
    <text evidence="10">The sequence shown here is derived from an EMBL/GenBank/DDBJ whole genome shotgun (WGS) entry which is preliminary data.</text>
</comment>
<keyword evidence="3 7" id="KW-0472">Membrane</keyword>
<evidence type="ECO:0000256" key="5">
    <source>
        <dbReference type="ARBA" id="ARBA00029447"/>
    </source>
</evidence>
<evidence type="ECO:0000259" key="9">
    <source>
        <dbReference type="PROSITE" id="PS50885"/>
    </source>
</evidence>
<name>A0ABP7VHC9_9BACI</name>
<keyword evidence="11" id="KW-1185">Reference proteome</keyword>
<evidence type="ECO:0000256" key="4">
    <source>
        <dbReference type="ARBA" id="ARBA00023224"/>
    </source>
</evidence>
<evidence type="ECO:0000256" key="2">
    <source>
        <dbReference type="ARBA" id="ARBA00022475"/>
    </source>
</evidence>
<dbReference type="InterPro" id="IPR004089">
    <property type="entry name" value="MCPsignal_dom"/>
</dbReference>
<organism evidence="10 11">
    <name type="scientific">Amphibacillus indicireducens</name>
    <dbReference type="NCBI Taxonomy" id="1076330"/>
    <lineage>
        <taxon>Bacteria</taxon>
        <taxon>Bacillati</taxon>
        <taxon>Bacillota</taxon>
        <taxon>Bacilli</taxon>
        <taxon>Bacillales</taxon>
        <taxon>Bacillaceae</taxon>
        <taxon>Amphibacillus</taxon>
    </lineage>
</organism>
<keyword evidence="7" id="KW-0812">Transmembrane</keyword>
<dbReference type="PROSITE" id="PS50111">
    <property type="entry name" value="CHEMOTAXIS_TRANSDUC_2"/>
    <property type="match status" value="1"/>
</dbReference>
<proteinExistence type="inferred from homology"/>
<dbReference type="EMBL" id="BAABDL010000059">
    <property type="protein sequence ID" value="GAA4066862.1"/>
    <property type="molecule type" value="Genomic_DNA"/>
</dbReference>
<comment type="similarity">
    <text evidence="5">Belongs to the methyl-accepting chemotaxis (MCP) protein family.</text>
</comment>
<dbReference type="SMART" id="SM00304">
    <property type="entry name" value="HAMP"/>
    <property type="match status" value="1"/>
</dbReference>
<dbReference type="InterPro" id="IPR003660">
    <property type="entry name" value="HAMP_dom"/>
</dbReference>
<feature type="domain" description="Methyl-accepting transducer" evidence="8">
    <location>
        <begin position="277"/>
        <end position="549"/>
    </location>
</feature>
<dbReference type="Proteomes" id="UP001501734">
    <property type="component" value="Unassembled WGS sequence"/>
</dbReference>
<dbReference type="Gene3D" id="1.10.287.950">
    <property type="entry name" value="Methyl-accepting chemotaxis protein"/>
    <property type="match status" value="1"/>
</dbReference>
<keyword evidence="4 6" id="KW-0807">Transducer</keyword>
<dbReference type="Pfam" id="PF00015">
    <property type="entry name" value="MCPsignal"/>
    <property type="match status" value="1"/>
</dbReference>
<dbReference type="PROSITE" id="PS50885">
    <property type="entry name" value="HAMP"/>
    <property type="match status" value="1"/>
</dbReference>
<dbReference type="Pfam" id="PF00672">
    <property type="entry name" value="HAMP"/>
    <property type="match status" value="1"/>
</dbReference>
<dbReference type="SMART" id="SM00283">
    <property type="entry name" value="MA"/>
    <property type="match status" value="1"/>
</dbReference>
<dbReference type="PANTHER" id="PTHR32089:SF112">
    <property type="entry name" value="LYSOZYME-LIKE PROTEIN-RELATED"/>
    <property type="match status" value="1"/>
</dbReference>
<dbReference type="RefSeq" id="WP_344911244.1">
    <property type="nucleotide sequence ID" value="NZ_BAABDL010000059.1"/>
</dbReference>
<dbReference type="PANTHER" id="PTHR32089">
    <property type="entry name" value="METHYL-ACCEPTING CHEMOTAXIS PROTEIN MCPB"/>
    <property type="match status" value="1"/>
</dbReference>
<sequence>MRQSIAKRILFILSLLTFIFILNTILSGITNSQIKLSTSLVANSFIPLEYEQVKLAKEIGQVNIEIQEFVLSDESEHKIIAESIINSAGAIETSVAEIAKITEDFSDKAMNQVLNDAYLPYQTDMQAYLDQIYTVTEYIEQNNQVSAASNYQTLQQLAEEMVRSESDFQEVLDASIDHEVNLINSRVDRSTMIIWIIAILFVLSAMAAFWITVKTIISPLVSGNRKLAEIIKTLEDEEGDLTVRIDSSSKDEVGQMIAGINRFLDTLQGLMISIKTSSSSIYQSTGNISNNIVDSKNSTANISVSLNELSAGMEEISSTIQSLEDGAQSVLQSANHISEDAKSNVIRVESIVERADTVRNQSLQSKSQTEEIIRQIKQTTESSIENSRSVQRINELTTDILEISEQTNLLALNASIEAARAGEAGKGFAVVGDEIRKLAESTKETTSAIQAISATVTNSVEELVSNAEQMISYITGNVLDDYDEFVEVTNAYQEDAETLKVILNRFADSSGQLNQITNHMVEGMTEISLAVEGSVIEVVKSSENTNDLLDSLTDITTDTDHNQEIVDNLNKQVQKFKKVEA</sequence>
<dbReference type="CDD" id="cd06225">
    <property type="entry name" value="HAMP"/>
    <property type="match status" value="1"/>
</dbReference>
<protein>
    <recommendedName>
        <fullName evidence="12">Methyl-accepting chemotaxis protein</fullName>
    </recommendedName>
</protein>
<keyword evidence="2" id="KW-1003">Cell membrane</keyword>
<keyword evidence="7" id="KW-1133">Transmembrane helix</keyword>
<comment type="subcellular location">
    <subcellularLocation>
        <location evidence="1">Cell membrane</location>
    </subcellularLocation>
</comment>
<evidence type="ECO:0000313" key="10">
    <source>
        <dbReference type="EMBL" id="GAA4066862.1"/>
    </source>
</evidence>
<gene>
    <name evidence="10" type="ORF">GCM10022410_11490</name>
</gene>
<evidence type="ECO:0000256" key="7">
    <source>
        <dbReference type="SAM" id="Phobius"/>
    </source>
</evidence>
<dbReference type="SUPFAM" id="SSF58104">
    <property type="entry name" value="Methyl-accepting chemotaxis protein (MCP) signaling domain"/>
    <property type="match status" value="1"/>
</dbReference>
<evidence type="ECO:0000256" key="6">
    <source>
        <dbReference type="PROSITE-ProRule" id="PRU00284"/>
    </source>
</evidence>
<accession>A0ABP7VHC9</accession>
<reference evidence="11" key="1">
    <citation type="journal article" date="2019" name="Int. J. Syst. Evol. Microbiol.">
        <title>The Global Catalogue of Microorganisms (GCM) 10K type strain sequencing project: providing services to taxonomists for standard genome sequencing and annotation.</title>
        <authorList>
            <consortium name="The Broad Institute Genomics Platform"/>
            <consortium name="The Broad Institute Genome Sequencing Center for Infectious Disease"/>
            <person name="Wu L."/>
            <person name="Ma J."/>
        </authorList>
    </citation>
    <scope>NUCLEOTIDE SEQUENCE [LARGE SCALE GENOMIC DNA]</scope>
    <source>
        <strain evidence="11">JCM 17250</strain>
    </source>
</reference>
<evidence type="ECO:0000313" key="11">
    <source>
        <dbReference type="Proteomes" id="UP001501734"/>
    </source>
</evidence>
<evidence type="ECO:0000256" key="1">
    <source>
        <dbReference type="ARBA" id="ARBA00004236"/>
    </source>
</evidence>
<feature type="transmembrane region" description="Helical" evidence="7">
    <location>
        <begin position="192"/>
        <end position="217"/>
    </location>
</feature>
<evidence type="ECO:0000259" key="8">
    <source>
        <dbReference type="PROSITE" id="PS50111"/>
    </source>
</evidence>
<evidence type="ECO:0008006" key="12">
    <source>
        <dbReference type="Google" id="ProtNLM"/>
    </source>
</evidence>
<feature type="domain" description="HAMP" evidence="9">
    <location>
        <begin position="225"/>
        <end position="272"/>
    </location>
</feature>